<gene>
    <name evidence="2" type="ORF">WKV44_03210</name>
</gene>
<evidence type="ECO:0000313" key="3">
    <source>
        <dbReference type="Proteomes" id="UP001466331"/>
    </source>
</evidence>
<feature type="domain" description="Flavoprotein" evidence="1">
    <location>
        <begin position="9"/>
        <end position="182"/>
    </location>
</feature>
<dbReference type="InterPro" id="IPR036551">
    <property type="entry name" value="Flavin_trans-like"/>
</dbReference>
<reference evidence="2 3" key="1">
    <citation type="submission" date="2024-03" db="EMBL/GenBank/DDBJ databases">
        <title>Ignisphaera cupida sp. nov., a hyperthermophilic hydrolytic archaeon from a hot spring of Kamchatka, and proposal of Ignisphaeraceae fam. nov.</title>
        <authorList>
            <person name="Podosokorskaya O.A."/>
            <person name="Elcheninov A.G."/>
            <person name="Maltseva A.I."/>
            <person name="Zayulina K.S."/>
            <person name="Novikov A."/>
            <person name="Merkel A.Y."/>
        </authorList>
    </citation>
    <scope>NUCLEOTIDE SEQUENCE [LARGE SCALE GENOMIC DNA]</scope>
    <source>
        <strain evidence="2 3">38H-sp</strain>
    </source>
</reference>
<dbReference type="Gene3D" id="3.40.50.1950">
    <property type="entry name" value="Flavin prenyltransferase-like"/>
    <property type="match status" value="1"/>
</dbReference>
<dbReference type="PANTHER" id="PTHR14359:SF6">
    <property type="entry name" value="PHOSPHOPANTOTHENOYLCYSTEINE DECARBOXYLASE"/>
    <property type="match status" value="1"/>
</dbReference>
<dbReference type="Proteomes" id="UP001466331">
    <property type="component" value="Unassembled WGS sequence"/>
</dbReference>
<name>A0ABU9UA57_9SPIR</name>
<evidence type="ECO:0000313" key="2">
    <source>
        <dbReference type="EMBL" id="MEM5947546.1"/>
    </source>
</evidence>
<dbReference type="RefSeq" id="WP_420068994.1">
    <property type="nucleotide sequence ID" value="NZ_JBCHKQ010000001.1"/>
</dbReference>
<protein>
    <submittedName>
        <fullName evidence="2">Flavoprotein</fullName>
    </submittedName>
</protein>
<comment type="caution">
    <text evidence="2">The sequence shown here is derived from an EMBL/GenBank/DDBJ whole genome shotgun (WGS) entry which is preliminary data.</text>
</comment>
<dbReference type="InterPro" id="IPR003382">
    <property type="entry name" value="Flavoprotein"/>
</dbReference>
<organism evidence="2 3">
    <name type="scientific">Rarispira pelagica</name>
    <dbReference type="NCBI Taxonomy" id="3141764"/>
    <lineage>
        <taxon>Bacteria</taxon>
        <taxon>Pseudomonadati</taxon>
        <taxon>Spirochaetota</taxon>
        <taxon>Spirochaetia</taxon>
        <taxon>Winmispirales</taxon>
        <taxon>Winmispiraceae</taxon>
        <taxon>Rarispira</taxon>
    </lineage>
</organism>
<evidence type="ECO:0000259" key="1">
    <source>
        <dbReference type="Pfam" id="PF02441"/>
    </source>
</evidence>
<accession>A0ABU9UA57</accession>
<sequence>MSDASENKKNILIHMTGSIACYKAAALASMLVKSGYGVQVTATESALKFIGEATFEGLTRRPVITDTFGGKPDFIPHISLAQDWADLLLVYPASANCIARMAAGFADDIFGAIFLANNFKKPVWLAPAMNTQMFLHPATQRNMKILEEWGVKIFSPVEGVLACGTVGTGRLAEPEDMFFRIKEEL</sequence>
<keyword evidence="3" id="KW-1185">Reference proteome</keyword>
<dbReference type="SUPFAM" id="SSF52507">
    <property type="entry name" value="Homo-oligomeric flavin-containing Cys decarboxylases, HFCD"/>
    <property type="match status" value="1"/>
</dbReference>
<dbReference type="EMBL" id="JBCHKQ010000001">
    <property type="protein sequence ID" value="MEM5947546.1"/>
    <property type="molecule type" value="Genomic_DNA"/>
</dbReference>
<dbReference type="Pfam" id="PF02441">
    <property type="entry name" value="Flavoprotein"/>
    <property type="match status" value="1"/>
</dbReference>
<proteinExistence type="predicted"/>
<dbReference type="PANTHER" id="PTHR14359">
    <property type="entry name" value="HOMO-OLIGOMERIC FLAVIN CONTAINING CYS DECARBOXYLASE FAMILY"/>
    <property type="match status" value="1"/>
</dbReference>